<reference evidence="1" key="1">
    <citation type="submission" date="2020-09" db="EMBL/GenBank/DDBJ databases">
        <authorList>
            <person name="Kim M.K."/>
        </authorList>
    </citation>
    <scope>NUCLEOTIDE SEQUENCE</scope>
    <source>
        <strain evidence="1">BT664</strain>
    </source>
</reference>
<evidence type="ECO:0000313" key="2">
    <source>
        <dbReference type="Proteomes" id="UP000612233"/>
    </source>
</evidence>
<proteinExistence type="predicted"/>
<protein>
    <submittedName>
        <fullName evidence="1">Uncharacterized protein</fullName>
    </submittedName>
</protein>
<keyword evidence="2" id="KW-1185">Reference proteome</keyword>
<comment type="caution">
    <text evidence="1">The sequence shown here is derived from an EMBL/GenBank/DDBJ whole genome shotgun (WGS) entry which is preliminary data.</text>
</comment>
<dbReference type="RefSeq" id="WP_191004142.1">
    <property type="nucleotide sequence ID" value="NZ_JACXAD010000004.1"/>
</dbReference>
<accession>A0A927BC20</accession>
<name>A0A927BC20_9BACT</name>
<gene>
    <name evidence="1" type="ORF">IC235_05420</name>
</gene>
<sequence length="53" mass="6286">MSVQPSNFTNDHEYMIDYAQSGLRPNELYRLYYVLYNNGMLLHKGHGDVRYSN</sequence>
<evidence type="ECO:0000313" key="1">
    <source>
        <dbReference type="EMBL" id="MBD2767327.1"/>
    </source>
</evidence>
<dbReference type="AlphaFoldDB" id="A0A927BC20"/>
<dbReference type="EMBL" id="JACXAD010000004">
    <property type="protein sequence ID" value="MBD2767327.1"/>
    <property type="molecule type" value="Genomic_DNA"/>
</dbReference>
<dbReference type="Proteomes" id="UP000612233">
    <property type="component" value="Unassembled WGS sequence"/>
</dbReference>
<organism evidence="1 2">
    <name type="scientific">Hymenobacter montanus</name>
    <dbReference type="NCBI Taxonomy" id="2771359"/>
    <lineage>
        <taxon>Bacteria</taxon>
        <taxon>Pseudomonadati</taxon>
        <taxon>Bacteroidota</taxon>
        <taxon>Cytophagia</taxon>
        <taxon>Cytophagales</taxon>
        <taxon>Hymenobacteraceae</taxon>
        <taxon>Hymenobacter</taxon>
    </lineage>
</organism>